<protein>
    <submittedName>
        <fullName evidence="1">Uncharacterized protein</fullName>
    </submittedName>
</protein>
<name>A0A0A9CDE5_ARUDO</name>
<accession>A0A0A9CDE5</accession>
<dbReference type="EMBL" id="GBRH01226475">
    <property type="protein sequence ID" value="JAD71420.1"/>
    <property type="molecule type" value="Transcribed_RNA"/>
</dbReference>
<evidence type="ECO:0000313" key="1">
    <source>
        <dbReference type="EMBL" id="JAD71420.1"/>
    </source>
</evidence>
<proteinExistence type="predicted"/>
<dbReference type="AlphaFoldDB" id="A0A0A9CDE5"/>
<reference evidence="1" key="2">
    <citation type="journal article" date="2015" name="Data Brief">
        <title>Shoot transcriptome of the giant reed, Arundo donax.</title>
        <authorList>
            <person name="Barrero R.A."/>
            <person name="Guerrero F.D."/>
            <person name="Moolhuijzen P."/>
            <person name="Goolsby J.A."/>
            <person name="Tidwell J."/>
            <person name="Bellgard S.E."/>
            <person name="Bellgard M.I."/>
        </authorList>
    </citation>
    <scope>NUCLEOTIDE SEQUENCE</scope>
    <source>
        <tissue evidence="1">Shoot tissue taken approximately 20 cm above the soil surface</tissue>
    </source>
</reference>
<reference evidence="1" key="1">
    <citation type="submission" date="2014-09" db="EMBL/GenBank/DDBJ databases">
        <authorList>
            <person name="Magalhaes I.L.F."/>
            <person name="Oliveira U."/>
            <person name="Santos F.R."/>
            <person name="Vidigal T.H.D.A."/>
            <person name="Brescovit A.D."/>
            <person name="Santos A.J."/>
        </authorList>
    </citation>
    <scope>NUCLEOTIDE SEQUENCE</scope>
    <source>
        <tissue evidence="1">Shoot tissue taken approximately 20 cm above the soil surface</tissue>
    </source>
</reference>
<organism evidence="1">
    <name type="scientific">Arundo donax</name>
    <name type="common">Giant reed</name>
    <name type="synonym">Donax arundinaceus</name>
    <dbReference type="NCBI Taxonomy" id="35708"/>
    <lineage>
        <taxon>Eukaryota</taxon>
        <taxon>Viridiplantae</taxon>
        <taxon>Streptophyta</taxon>
        <taxon>Embryophyta</taxon>
        <taxon>Tracheophyta</taxon>
        <taxon>Spermatophyta</taxon>
        <taxon>Magnoliopsida</taxon>
        <taxon>Liliopsida</taxon>
        <taxon>Poales</taxon>
        <taxon>Poaceae</taxon>
        <taxon>PACMAD clade</taxon>
        <taxon>Arundinoideae</taxon>
        <taxon>Arundineae</taxon>
        <taxon>Arundo</taxon>
    </lineage>
</organism>
<sequence>MSYAPFHLECEWRGSEESSPTSPET</sequence>